<evidence type="ECO:0000313" key="3">
    <source>
        <dbReference type="Proteomes" id="UP000488299"/>
    </source>
</evidence>
<gene>
    <name evidence="2" type="ORF">F5984_17850</name>
</gene>
<keyword evidence="1" id="KW-0732">Signal</keyword>
<dbReference type="RefSeq" id="WP_152125589.1">
    <property type="nucleotide sequence ID" value="NZ_WELI01000007.1"/>
</dbReference>
<dbReference type="EMBL" id="WELI01000007">
    <property type="protein sequence ID" value="KAB7728696.1"/>
    <property type="molecule type" value="Genomic_DNA"/>
</dbReference>
<reference evidence="2 3" key="1">
    <citation type="submission" date="2019-10" db="EMBL/GenBank/DDBJ databases">
        <title>Rudanella paleaurantiibacter sp. nov., isolated from sludge.</title>
        <authorList>
            <person name="Xu S.Q."/>
        </authorList>
    </citation>
    <scope>NUCLEOTIDE SEQUENCE [LARGE SCALE GENOMIC DNA]</scope>
    <source>
        <strain evidence="2 3">HX-22-17</strain>
    </source>
</reference>
<evidence type="ECO:0000256" key="1">
    <source>
        <dbReference type="SAM" id="SignalP"/>
    </source>
</evidence>
<evidence type="ECO:0000313" key="2">
    <source>
        <dbReference type="EMBL" id="KAB7728696.1"/>
    </source>
</evidence>
<proteinExistence type="predicted"/>
<keyword evidence="3" id="KW-1185">Reference proteome</keyword>
<feature type="signal peptide" evidence="1">
    <location>
        <begin position="1"/>
        <end position="24"/>
    </location>
</feature>
<feature type="chain" id="PRO_5029653227" evidence="1">
    <location>
        <begin position="25"/>
        <end position="198"/>
    </location>
</feature>
<sequence length="198" mass="22759">MKLNGKCVGLQLLVWLLFFCQSYAQQGNPPPCSDVQEIKLDTDPLRRRILAEFLQACVRNKEFLPKYDKGIIHLHQYQNAHGEECWLLIPLIDDSYKDNPPTRFSDFDGDIILVYDADSVGYPYKTTGDIAARNRCLEQIIGDRVFTRPPNQTRWTSMIIPISNRRRKEGTRRNLTGNGGDIIIIFDKKGGYRKSIPV</sequence>
<organism evidence="2 3">
    <name type="scientific">Rudanella paleaurantiibacter</name>
    <dbReference type="NCBI Taxonomy" id="2614655"/>
    <lineage>
        <taxon>Bacteria</taxon>
        <taxon>Pseudomonadati</taxon>
        <taxon>Bacteroidota</taxon>
        <taxon>Cytophagia</taxon>
        <taxon>Cytophagales</taxon>
        <taxon>Cytophagaceae</taxon>
        <taxon>Rudanella</taxon>
    </lineage>
</organism>
<name>A0A7J5TW74_9BACT</name>
<dbReference type="Proteomes" id="UP000488299">
    <property type="component" value="Unassembled WGS sequence"/>
</dbReference>
<comment type="caution">
    <text evidence="2">The sequence shown here is derived from an EMBL/GenBank/DDBJ whole genome shotgun (WGS) entry which is preliminary data.</text>
</comment>
<dbReference type="AlphaFoldDB" id="A0A7J5TW74"/>
<accession>A0A7J5TW74</accession>
<protein>
    <submittedName>
        <fullName evidence="2">Uncharacterized protein</fullName>
    </submittedName>
</protein>